<reference evidence="10 11" key="1">
    <citation type="submission" date="2024-02" db="EMBL/GenBank/DDBJ databases">
        <authorList>
            <person name="Daric V."/>
            <person name="Darras S."/>
        </authorList>
    </citation>
    <scope>NUCLEOTIDE SEQUENCE [LARGE SCALE GENOMIC DNA]</scope>
</reference>
<keyword evidence="11" id="KW-1185">Reference proteome</keyword>
<comment type="similarity">
    <text evidence="2">Belongs to the SNAP family.</text>
</comment>
<evidence type="ECO:0000256" key="2">
    <source>
        <dbReference type="ARBA" id="ARBA00010050"/>
    </source>
</evidence>
<evidence type="ECO:0000256" key="3">
    <source>
        <dbReference type="ARBA" id="ARBA00022448"/>
    </source>
</evidence>
<evidence type="ECO:0000256" key="1">
    <source>
        <dbReference type="ARBA" id="ARBA00004170"/>
    </source>
</evidence>
<dbReference type="PRINTS" id="PR00448">
    <property type="entry name" value="NSFATTACHMNT"/>
</dbReference>
<evidence type="ECO:0000256" key="4">
    <source>
        <dbReference type="ARBA" id="ARBA00022892"/>
    </source>
</evidence>
<dbReference type="Pfam" id="PF03656">
    <property type="entry name" value="Pam16"/>
    <property type="match status" value="1"/>
</dbReference>
<name>A0ABP0FZE5_CLALP</name>
<dbReference type="PANTHER" id="PTHR13768:SF2">
    <property type="entry name" value="GAMMA-SOLUBLE NSF ATTACHMENT PROTEIN"/>
    <property type="match status" value="1"/>
</dbReference>
<organism evidence="10 11">
    <name type="scientific">Clavelina lepadiformis</name>
    <name type="common">Light-bulb sea squirt</name>
    <name type="synonym">Ascidia lepadiformis</name>
    <dbReference type="NCBI Taxonomy" id="159417"/>
    <lineage>
        <taxon>Eukaryota</taxon>
        <taxon>Metazoa</taxon>
        <taxon>Chordata</taxon>
        <taxon>Tunicata</taxon>
        <taxon>Ascidiacea</taxon>
        <taxon>Aplousobranchia</taxon>
        <taxon>Clavelinidae</taxon>
        <taxon>Clavelina</taxon>
    </lineage>
</organism>
<feature type="region of interest" description="Disordered" evidence="9">
    <location>
        <begin position="474"/>
        <end position="495"/>
    </location>
</feature>
<dbReference type="Gene3D" id="1.25.40.10">
    <property type="entry name" value="Tetratricopeptide repeat domain"/>
    <property type="match status" value="1"/>
</dbReference>
<keyword evidence="4" id="KW-0931">ER-Golgi transport</keyword>
<keyword evidence="6" id="KW-0472">Membrane</keyword>
<dbReference type="Gene3D" id="1.10.287.110">
    <property type="entry name" value="DnaJ domain"/>
    <property type="match status" value="1"/>
</dbReference>
<comment type="subcellular location">
    <subcellularLocation>
        <location evidence="1">Membrane</location>
        <topology evidence="1">Peripheral membrane protein</topology>
    </subcellularLocation>
</comment>
<dbReference type="InterPro" id="IPR036869">
    <property type="entry name" value="J_dom_sf"/>
</dbReference>
<protein>
    <recommendedName>
        <fullName evidence="7">Gamma-soluble NSF attachment protein</fullName>
    </recommendedName>
    <alternativeName>
        <fullName evidence="8">N-ethylmaleimide-sensitive factor attachment protein gamma</fullName>
    </alternativeName>
</protein>
<sequence length="495" mass="54438">MNSNKVKEAKLLVEEAMKHLKTGFFKWRPDFDSAAASYQKAALTFKNARAFEQSYTSYMALADCHIKNGSRFHAGKAFEEAGQVQFKNLKDMAKGLSCFDRAAELYLEDGTPDTAALCLDRAGKIVQATHPEWSISSYMKAAEIYENEDQTRFRSAAEMIGKVARLEVSLKKYTEALKSIAHEMKLWGQVEGSDNGARARLTCALVLVHLQNGDQVRAEQSLYDSCNNIDGFDESEEYEALQQLLEAYNGGKQEEITRITNTPLFKYMDTAYAKLARSVSAMGYSRSQAKSNKTLVSSSENFTVSSDQDVPSGTTDSGQNQPAIPVHETGTQPIPALDCFDTTAYSTLYLHLSIKLTGYCEQSNNTMANNLIKVIIAGAQLVGRAFGRAIQKEYNASKQAAASAGGGKKGAESAASSSLLGMSLDEAKQILHVTDLNNAEQLTKNYEHLMKVNDKATGGSFYVQSKVYRAKQRIDSEIGASESKKEKVDKENDKT</sequence>
<evidence type="ECO:0000313" key="11">
    <source>
        <dbReference type="Proteomes" id="UP001642483"/>
    </source>
</evidence>
<evidence type="ECO:0000313" key="10">
    <source>
        <dbReference type="EMBL" id="CAK8684018.1"/>
    </source>
</evidence>
<evidence type="ECO:0000256" key="5">
    <source>
        <dbReference type="ARBA" id="ARBA00022927"/>
    </source>
</evidence>
<dbReference type="SUPFAM" id="SSF48452">
    <property type="entry name" value="TPR-like"/>
    <property type="match status" value="1"/>
</dbReference>
<gene>
    <name evidence="10" type="ORF">CVLEPA_LOCUS15022</name>
</gene>
<feature type="compositionally biased region" description="Polar residues" evidence="9">
    <location>
        <begin position="296"/>
        <end position="322"/>
    </location>
</feature>
<dbReference type="InterPro" id="IPR011990">
    <property type="entry name" value="TPR-like_helical_dom_sf"/>
</dbReference>
<dbReference type="Proteomes" id="UP001642483">
    <property type="component" value="Unassembled WGS sequence"/>
</dbReference>
<accession>A0ABP0FZE5</accession>
<dbReference type="PANTHER" id="PTHR13768">
    <property type="entry name" value="SOLUBLE NSF ATTACHMENT PROTEIN SNAP"/>
    <property type="match status" value="1"/>
</dbReference>
<dbReference type="EMBL" id="CAWYQH010000097">
    <property type="protein sequence ID" value="CAK8684018.1"/>
    <property type="molecule type" value="Genomic_DNA"/>
</dbReference>
<feature type="region of interest" description="Disordered" evidence="9">
    <location>
        <begin position="296"/>
        <end position="328"/>
    </location>
</feature>
<keyword evidence="5" id="KW-0653">Protein transport</keyword>
<evidence type="ECO:0000256" key="8">
    <source>
        <dbReference type="ARBA" id="ARBA00042485"/>
    </source>
</evidence>
<keyword evidence="3" id="KW-0813">Transport</keyword>
<proteinExistence type="inferred from homology"/>
<dbReference type="InterPro" id="IPR000744">
    <property type="entry name" value="NSF_attach"/>
</dbReference>
<evidence type="ECO:0000256" key="7">
    <source>
        <dbReference type="ARBA" id="ARBA00040047"/>
    </source>
</evidence>
<comment type="caution">
    <text evidence="10">The sequence shown here is derived from an EMBL/GenBank/DDBJ whole genome shotgun (WGS) entry which is preliminary data.</text>
</comment>
<dbReference type="Pfam" id="PF14938">
    <property type="entry name" value="SNAP"/>
    <property type="match status" value="1"/>
</dbReference>
<evidence type="ECO:0000256" key="9">
    <source>
        <dbReference type="SAM" id="MobiDB-lite"/>
    </source>
</evidence>
<evidence type="ECO:0000256" key="6">
    <source>
        <dbReference type="ARBA" id="ARBA00023136"/>
    </source>
</evidence>